<organism evidence="2 3">
    <name type="scientific">Paenibacillus foliorum</name>
    <dbReference type="NCBI Taxonomy" id="2654974"/>
    <lineage>
        <taxon>Bacteria</taxon>
        <taxon>Bacillati</taxon>
        <taxon>Bacillota</taxon>
        <taxon>Bacilli</taxon>
        <taxon>Bacillales</taxon>
        <taxon>Paenibacillaceae</taxon>
        <taxon>Paenibacillus</taxon>
    </lineage>
</organism>
<dbReference type="SUPFAM" id="SSF55729">
    <property type="entry name" value="Acyl-CoA N-acyltransferases (Nat)"/>
    <property type="match status" value="1"/>
</dbReference>
<dbReference type="PANTHER" id="PTHR43441:SF3">
    <property type="entry name" value="ACETYLTRANSFERASE"/>
    <property type="match status" value="1"/>
</dbReference>
<comment type="caution">
    <text evidence="2">The sequence shown here is derived from an EMBL/GenBank/DDBJ whole genome shotgun (WGS) entry which is preliminary data.</text>
</comment>
<dbReference type="PANTHER" id="PTHR43441">
    <property type="entry name" value="RIBOSOMAL-PROTEIN-SERINE ACETYLTRANSFERASE"/>
    <property type="match status" value="1"/>
</dbReference>
<dbReference type="Proteomes" id="UP000641588">
    <property type="component" value="Unassembled WGS sequence"/>
</dbReference>
<evidence type="ECO:0000259" key="1">
    <source>
        <dbReference type="Pfam" id="PF13302"/>
    </source>
</evidence>
<dbReference type="Pfam" id="PF13302">
    <property type="entry name" value="Acetyltransf_3"/>
    <property type="match status" value="1"/>
</dbReference>
<dbReference type="AlphaFoldDB" id="A0A972GVZ8"/>
<gene>
    <name evidence="2" type="ORF">GC093_28545</name>
</gene>
<name>A0A972GVZ8_9BACL</name>
<protein>
    <submittedName>
        <fullName evidence="2">GNAT family N-acetyltransferase</fullName>
    </submittedName>
</protein>
<dbReference type="EMBL" id="WHOD01000107">
    <property type="protein sequence ID" value="NOU97145.1"/>
    <property type="molecule type" value="Genomic_DNA"/>
</dbReference>
<dbReference type="GO" id="GO:0008999">
    <property type="term" value="F:protein-N-terminal-alanine acetyltransferase activity"/>
    <property type="evidence" value="ECO:0007669"/>
    <property type="project" value="TreeGrafter"/>
</dbReference>
<dbReference type="RefSeq" id="WP_171655397.1">
    <property type="nucleotide sequence ID" value="NZ_WHOD01000107.1"/>
</dbReference>
<dbReference type="InterPro" id="IPR000182">
    <property type="entry name" value="GNAT_dom"/>
</dbReference>
<reference evidence="2" key="1">
    <citation type="submission" date="2019-10" db="EMBL/GenBank/DDBJ databases">
        <title>Description of Paenibacillus glebae sp. nov.</title>
        <authorList>
            <person name="Carlier A."/>
            <person name="Qi S."/>
        </authorList>
    </citation>
    <scope>NUCLEOTIDE SEQUENCE</scope>
    <source>
        <strain evidence="2">LMG 31456</strain>
    </source>
</reference>
<dbReference type="InterPro" id="IPR051908">
    <property type="entry name" value="Ribosomal_N-acetyltransferase"/>
</dbReference>
<dbReference type="Gene3D" id="3.40.630.30">
    <property type="match status" value="1"/>
</dbReference>
<proteinExistence type="predicted"/>
<feature type="domain" description="N-acetyltransferase" evidence="1">
    <location>
        <begin position="16"/>
        <end position="158"/>
    </location>
</feature>
<evidence type="ECO:0000313" key="2">
    <source>
        <dbReference type="EMBL" id="NOU97145.1"/>
    </source>
</evidence>
<dbReference type="InterPro" id="IPR016181">
    <property type="entry name" value="Acyl_CoA_acyltransferase"/>
</dbReference>
<dbReference type="GO" id="GO:1990189">
    <property type="term" value="F:protein N-terminal-serine acetyltransferase activity"/>
    <property type="evidence" value="ECO:0007669"/>
    <property type="project" value="TreeGrafter"/>
</dbReference>
<sequence length="186" mass="21789">MKPIMIDFPEEFYTERLVIRMPKPGDGKVVFEAVNASIVELKPWMKFAQNEQTEYDFEVEVREAHVRFLSRENLRFLVFLKETGQFVATSSLHNIDWDVRKFEIGYWINTCFSGNGYMTEAVKGISDFAFSRLNARRLEIRCDTKNIRSKLIPERLQFELEGIIKNEDVSVDGNELRNTFIFGKIS</sequence>
<dbReference type="GO" id="GO:0005737">
    <property type="term" value="C:cytoplasm"/>
    <property type="evidence" value="ECO:0007669"/>
    <property type="project" value="TreeGrafter"/>
</dbReference>
<evidence type="ECO:0000313" key="3">
    <source>
        <dbReference type="Proteomes" id="UP000641588"/>
    </source>
</evidence>
<accession>A0A972GVZ8</accession>
<keyword evidence="3" id="KW-1185">Reference proteome</keyword>